<evidence type="ECO:0000313" key="1">
    <source>
        <dbReference type="EMBL" id="AGT43368.1"/>
    </source>
</evidence>
<proteinExistence type="predicted"/>
<dbReference type="KEGG" id="tped:TPE_0872"/>
<organism evidence="1 2">
    <name type="scientific">Treponema pedis str. T A4</name>
    <dbReference type="NCBI Taxonomy" id="1291379"/>
    <lineage>
        <taxon>Bacteria</taxon>
        <taxon>Pseudomonadati</taxon>
        <taxon>Spirochaetota</taxon>
        <taxon>Spirochaetia</taxon>
        <taxon>Spirochaetales</taxon>
        <taxon>Treponemataceae</taxon>
        <taxon>Treponema</taxon>
    </lineage>
</organism>
<keyword evidence="2" id="KW-1185">Reference proteome</keyword>
<dbReference type="STRING" id="1291379.TPE_0872"/>
<dbReference type="PATRIC" id="fig|1291379.3.peg.869"/>
<gene>
    <name evidence="1" type="ORF">TPE_0872</name>
</gene>
<accession>S5ZYY8</accession>
<dbReference type="Proteomes" id="UP000015620">
    <property type="component" value="Chromosome"/>
</dbReference>
<dbReference type="HOGENOM" id="CLU_1758023_0_0_12"/>
<sequence length="148" mass="15736">MPSVLEIWVMTPYVINLGVKNVEEENKMTDEQEKQCHAIIHTHAVAAAAGNVIPVPGLGVAADIATMVTMAMALSAVFGDHIEKNVAQNIAIAALKRTVLKQPLKTVAKELSKLIPGLGQVVAPAVSVAMLESAGWAMAKDIERRCSQ</sequence>
<dbReference type="EMBL" id="CP004120">
    <property type="protein sequence ID" value="AGT43368.1"/>
    <property type="molecule type" value="Genomic_DNA"/>
</dbReference>
<name>S5ZYY8_9SPIR</name>
<evidence type="ECO:0000313" key="2">
    <source>
        <dbReference type="Proteomes" id="UP000015620"/>
    </source>
</evidence>
<reference evidence="1 2" key="1">
    <citation type="journal article" date="2013" name="PLoS ONE">
        <title>Genome-Wide Relatedness of Treponema pedis, from Gingiva and Necrotic Skin Lesions of Pigs, with the Human Oral Pathogen Treponema denticola.</title>
        <authorList>
            <person name="Svartstrom O."/>
            <person name="Mushtaq M."/>
            <person name="Pringle M."/>
            <person name="Segerman B."/>
        </authorList>
    </citation>
    <scope>NUCLEOTIDE SEQUENCE [LARGE SCALE GENOMIC DNA]</scope>
    <source>
        <strain evidence="1">T A4</strain>
    </source>
</reference>
<protein>
    <submittedName>
        <fullName evidence="1">Uncharacterized protein</fullName>
    </submittedName>
</protein>
<dbReference type="AlphaFoldDB" id="S5ZYY8"/>